<dbReference type="Gene3D" id="3.40.50.1980">
    <property type="entry name" value="Nitrogenase molybdenum iron protein domain"/>
    <property type="match status" value="2"/>
</dbReference>
<keyword evidence="2" id="KW-0732">Signal</keyword>
<evidence type="ECO:0000259" key="3">
    <source>
        <dbReference type="PROSITE" id="PS50983"/>
    </source>
</evidence>
<reference evidence="4 5" key="1">
    <citation type="submission" date="2016-01" db="EMBL/GenBank/DDBJ databases">
        <title>Genome sequence of Clostridium neopropionicum X4, DSM-3847.</title>
        <authorList>
            <person name="Poehlein A."/>
            <person name="Beck M.H."/>
            <person name="Bengelsdorf F.R."/>
            <person name="Daniel R."/>
            <person name="Duerre P."/>
        </authorList>
    </citation>
    <scope>NUCLEOTIDE SEQUENCE [LARGE SCALE GENOMIC DNA]</scope>
    <source>
        <strain evidence="4 5">DSM-3847</strain>
    </source>
</reference>
<dbReference type="Pfam" id="PF01497">
    <property type="entry name" value="Peripla_BP_2"/>
    <property type="match status" value="1"/>
</dbReference>
<evidence type="ECO:0000313" key="5">
    <source>
        <dbReference type="Proteomes" id="UP000070539"/>
    </source>
</evidence>
<organism evidence="4 5">
    <name type="scientific">Anaerotignum neopropionicum</name>
    <dbReference type="NCBI Taxonomy" id="36847"/>
    <lineage>
        <taxon>Bacteria</taxon>
        <taxon>Bacillati</taxon>
        <taxon>Bacillota</taxon>
        <taxon>Clostridia</taxon>
        <taxon>Lachnospirales</taxon>
        <taxon>Anaerotignaceae</taxon>
        <taxon>Anaerotignum</taxon>
    </lineage>
</organism>
<evidence type="ECO:0000313" key="4">
    <source>
        <dbReference type="EMBL" id="KXL52198.1"/>
    </source>
</evidence>
<dbReference type="EMBL" id="LRVM01000009">
    <property type="protein sequence ID" value="KXL52198.1"/>
    <property type="molecule type" value="Genomic_DNA"/>
</dbReference>
<dbReference type="PANTHER" id="PTHR30535:SF34">
    <property type="entry name" value="MOLYBDATE-BINDING PROTEIN MOLA"/>
    <property type="match status" value="1"/>
</dbReference>
<name>A0A136WCG7_9FIRM</name>
<dbReference type="InterPro" id="IPR002491">
    <property type="entry name" value="ABC_transptr_periplasmic_BD"/>
</dbReference>
<feature type="chain" id="PRO_5007479294" evidence="2">
    <location>
        <begin position="25"/>
        <end position="368"/>
    </location>
</feature>
<dbReference type="PROSITE" id="PS51257">
    <property type="entry name" value="PROKAR_LIPOPROTEIN"/>
    <property type="match status" value="1"/>
</dbReference>
<dbReference type="PROSITE" id="PS50983">
    <property type="entry name" value="FE_B12_PBP"/>
    <property type="match status" value="1"/>
</dbReference>
<dbReference type="RefSeq" id="WP_066089344.1">
    <property type="nucleotide sequence ID" value="NZ_LRVM01000009.1"/>
</dbReference>
<feature type="signal peptide" evidence="2">
    <location>
        <begin position="1"/>
        <end position="24"/>
    </location>
</feature>
<accession>A0A136WCG7</accession>
<dbReference type="Proteomes" id="UP000070539">
    <property type="component" value="Unassembled WGS sequence"/>
</dbReference>
<dbReference type="AlphaFoldDB" id="A0A136WCG7"/>
<gene>
    <name evidence="4" type="ORF">CLNEO_23630</name>
</gene>
<sequence length="368" mass="40530">MKSKKILFLILSIVLTVAFTGCGATENASVTESKNLSVSGMRTITDLGGNTVTVPTASEIQRVVIISPPTTSVLLGVLSDPDRIVGANSRAFTTSNTEIVSKLFPNWNGVETSFVSEGFVSNTEELLNLNPDIVFYYGEAQKSGIENLGVPIIDMMKKGDNNPETVTIAWDNLMREIFEVDNSVSLQNEWEASNKKGAEVLDTYTGEKKTALFLFSNTGGVISVYGSGTYADTWFEKSGLVNAAAEISGQAEVSMEQLYEWNPDFIYVFIGSPASAMLKNEINGQDWSLLSAYKNNTIFDIPQGIYSWGAPCSDAPLTPLWMISKSYPELLSESDFKMLFKDYYSRMYKITLEEELISAVLSPRQLQK</sequence>
<dbReference type="InterPro" id="IPR050902">
    <property type="entry name" value="ABC_Transporter_SBP"/>
</dbReference>
<proteinExistence type="inferred from homology"/>
<protein>
    <submittedName>
        <fullName evidence="4">Corrinoid ABC transporter substrate-binding protein</fullName>
    </submittedName>
</protein>
<dbReference type="OrthoDB" id="9787830at2"/>
<dbReference type="PANTHER" id="PTHR30535">
    <property type="entry name" value="VITAMIN B12-BINDING PROTEIN"/>
    <property type="match status" value="1"/>
</dbReference>
<dbReference type="Gene3D" id="1.20.58.2180">
    <property type="match status" value="1"/>
</dbReference>
<dbReference type="STRING" id="36847.CLNEO_23630"/>
<comment type="caution">
    <text evidence="4">The sequence shown here is derived from an EMBL/GenBank/DDBJ whole genome shotgun (WGS) entry which is preliminary data.</text>
</comment>
<dbReference type="GO" id="GO:0071281">
    <property type="term" value="P:cellular response to iron ion"/>
    <property type="evidence" value="ECO:0007669"/>
    <property type="project" value="TreeGrafter"/>
</dbReference>
<feature type="domain" description="Fe/B12 periplasmic-binding" evidence="3">
    <location>
        <begin position="62"/>
        <end position="334"/>
    </location>
</feature>
<comment type="similarity">
    <text evidence="1">Belongs to the bacterial solute-binding protein 8 family.</text>
</comment>
<evidence type="ECO:0000256" key="2">
    <source>
        <dbReference type="SAM" id="SignalP"/>
    </source>
</evidence>
<evidence type="ECO:0000256" key="1">
    <source>
        <dbReference type="ARBA" id="ARBA00008814"/>
    </source>
</evidence>
<keyword evidence="5" id="KW-1185">Reference proteome</keyword>
<dbReference type="SUPFAM" id="SSF53807">
    <property type="entry name" value="Helical backbone' metal receptor"/>
    <property type="match status" value="1"/>
</dbReference>